<evidence type="ECO:0000313" key="2">
    <source>
        <dbReference type="Proteomes" id="UP001227268"/>
    </source>
</evidence>
<gene>
    <name evidence="1" type="ORF">QFC21_003053</name>
</gene>
<accession>A0ACC2VRT5</accession>
<organism evidence="1 2">
    <name type="scientific">Naganishia friedmannii</name>
    <dbReference type="NCBI Taxonomy" id="89922"/>
    <lineage>
        <taxon>Eukaryota</taxon>
        <taxon>Fungi</taxon>
        <taxon>Dikarya</taxon>
        <taxon>Basidiomycota</taxon>
        <taxon>Agaricomycotina</taxon>
        <taxon>Tremellomycetes</taxon>
        <taxon>Filobasidiales</taxon>
        <taxon>Filobasidiaceae</taxon>
        <taxon>Naganishia</taxon>
    </lineage>
</organism>
<name>A0ACC2VRT5_9TREE</name>
<protein>
    <submittedName>
        <fullName evidence="1">Uncharacterized protein</fullName>
    </submittedName>
</protein>
<dbReference type="Proteomes" id="UP001227268">
    <property type="component" value="Unassembled WGS sequence"/>
</dbReference>
<reference evidence="1" key="1">
    <citation type="submission" date="2023-04" db="EMBL/GenBank/DDBJ databases">
        <title>Draft Genome sequencing of Naganishia species isolated from polar environments using Oxford Nanopore Technology.</title>
        <authorList>
            <person name="Leo P."/>
            <person name="Venkateswaran K."/>
        </authorList>
    </citation>
    <scope>NUCLEOTIDE SEQUENCE</scope>
    <source>
        <strain evidence="1">MNA-CCFEE 5423</strain>
    </source>
</reference>
<keyword evidence="2" id="KW-1185">Reference proteome</keyword>
<dbReference type="EMBL" id="JASBWT010000009">
    <property type="protein sequence ID" value="KAJ9101714.1"/>
    <property type="molecule type" value="Genomic_DNA"/>
</dbReference>
<proteinExistence type="predicted"/>
<sequence>MSRPIPKDAIGLNMEGRSSLRARGTSPTGRTSKHFEKQKEFKPIPIGVPPMYPPPTSTYGGTSEKAGMNGKQKKKGNQSPFTVGPPSNSKNKAKKPASTLTPVAQTQFYTNSSSNTASSRRNLTPIPSPSNGPSNLADEAAITGQEFIEVDGESDDDIESPEVTHLSSVGPINRTSTGTAENRATNGTEKTKTASTKASIFTGRDAAGPSSPQTKKVKTMLPRPVASKNGLVVPSYIGLSPRDTFHPIKSVIIDNHVLPPEEVNNRLVLKVAHMGFQYLVLGKPEVAERLALQWFASKSGGPVTGLMIDCEASQKVRTDWYEEFASIHDEVLETGRSRFILLVELGEPIVMENSKLLKALGDLKPQVVMSNQVLRTAYKAQIQSFVKVPSPTPKLSAKQLSGAVLPTRPTPKRRAKQDQPETSDRESTRPTRTQPDRGARTAAAAAAPREPPTKKKPLPKNPDEIMREWPSNGRSEVNITNGDFYRLEEAEYLNDTLIEFGLKYNWAGLSEDKAETPQQFAREDIHIFNSFFYKKLSVRNRPSLKEANPDTPSWPAYETVRKWTRKVDVFSKRMLVIPINENLHWYLAVILNPGAILRKKWRNGSEDGADEPADQKDATLSEELEKDRQQEILNQANAMANQANGSGNLENASAWKSDRNSDDGEDPLNVIDEDSTNVIDKRDENADHAEEPEIVELLPEQESDSEKVEKITTDSPAPSAQSTETIPPVTYQPVSLVPPESVPLPSGTSTRRGPIPPPAAKAPKTEFDENEPVIMTFDSLGGSHQPVAKVLNKWLVYEALDKAKEKTTLEETNWDLHFPAAYKAIRVPGQDNFADCGVYVLHYAIELMKDKGALREYIFEKSTVKSDKEKEKNKDLWNAHEMSNQREVWKTLIRSLPSEKDDAAEGTPRKETVTVAVENKEEDSVHEVSNDDIEPQPREFSAHEMQQSRESSELSEHPPAIRRPRQSTDSLAEELSRAVDSQDYDFVTSMPSPHQERPTSEISLGKRSIPISPTALEDGPYNKRRRIEMPVAEDPDVVADSQADESPLTANQPMDIDQLALHEAQEIGSPDISTVLNDILSAERNSHIFMSESAVASSVTGLQDLTNGIRDVQVTSGGPSVMQSKSGRPSMESSQAPNQTSTIRAVGTDIVIHEATGSSRQENIQMQLRHDHDAEPRKEYPIRSSMHPSAKDVRVFTVHKGKRQRHGLQQTRPAVLEDIGCHLEMIQPALSIDQAMPTQTELLEIWYQPWREGMNTGGAALDRVLSHSARAAQGEDGLFQGANLPLQSNGVQHDGVSNGKNGHAAVVDVSSGEEV</sequence>
<comment type="caution">
    <text evidence="1">The sequence shown here is derived from an EMBL/GenBank/DDBJ whole genome shotgun (WGS) entry which is preliminary data.</text>
</comment>
<evidence type="ECO:0000313" key="1">
    <source>
        <dbReference type="EMBL" id="KAJ9101714.1"/>
    </source>
</evidence>